<protein>
    <submittedName>
        <fullName evidence="2">Uncharacterized protein</fullName>
    </submittedName>
</protein>
<keyword evidence="1" id="KW-0812">Transmembrane</keyword>
<keyword evidence="1" id="KW-0472">Membrane</keyword>
<name>A0A326U540_THEHA</name>
<gene>
    <name evidence="2" type="ORF">EI42_04608</name>
</gene>
<dbReference type="OrthoDB" id="159173at2"/>
<evidence type="ECO:0000313" key="2">
    <source>
        <dbReference type="EMBL" id="PZW24726.1"/>
    </source>
</evidence>
<sequence length="130" mass="13994">MSIILLLHQYIPYVIFALSGIGLIWGLVLFFMKKGPAKPWMSLLWVAFGASALQGLLGVVMLLMGLKPGGGQGLYYLHYVYGAITIFAIPVALTYASGGKNARRDVLIYCIVALIMLAAAIRAFMTGPVA</sequence>
<keyword evidence="3" id="KW-1185">Reference proteome</keyword>
<feature type="transmembrane region" description="Helical" evidence="1">
    <location>
        <begin position="12"/>
        <end position="31"/>
    </location>
</feature>
<proteinExistence type="predicted"/>
<comment type="caution">
    <text evidence="2">The sequence shown here is derived from an EMBL/GenBank/DDBJ whole genome shotgun (WGS) entry which is preliminary data.</text>
</comment>
<dbReference type="RefSeq" id="WP_111324922.1">
    <property type="nucleotide sequence ID" value="NZ_BIFX01000001.1"/>
</dbReference>
<accession>A0A326U540</accession>
<dbReference type="AlphaFoldDB" id="A0A326U540"/>
<feature type="transmembrane region" description="Helical" evidence="1">
    <location>
        <begin position="76"/>
        <end position="94"/>
    </location>
</feature>
<evidence type="ECO:0000256" key="1">
    <source>
        <dbReference type="SAM" id="Phobius"/>
    </source>
</evidence>
<keyword evidence="1" id="KW-1133">Transmembrane helix</keyword>
<evidence type="ECO:0000313" key="3">
    <source>
        <dbReference type="Proteomes" id="UP000248806"/>
    </source>
</evidence>
<organism evidence="2 3">
    <name type="scientific">Thermosporothrix hazakensis</name>
    <dbReference type="NCBI Taxonomy" id="644383"/>
    <lineage>
        <taxon>Bacteria</taxon>
        <taxon>Bacillati</taxon>
        <taxon>Chloroflexota</taxon>
        <taxon>Ktedonobacteria</taxon>
        <taxon>Ktedonobacterales</taxon>
        <taxon>Thermosporotrichaceae</taxon>
        <taxon>Thermosporothrix</taxon>
    </lineage>
</organism>
<feature type="transmembrane region" description="Helical" evidence="1">
    <location>
        <begin position="43"/>
        <end position="64"/>
    </location>
</feature>
<reference evidence="2 3" key="1">
    <citation type="submission" date="2018-06" db="EMBL/GenBank/DDBJ databases">
        <title>Genomic Encyclopedia of Archaeal and Bacterial Type Strains, Phase II (KMG-II): from individual species to whole genera.</title>
        <authorList>
            <person name="Goeker M."/>
        </authorList>
    </citation>
    <scope>NUCLEOTIDE SEQUENCE [LARGE SCALE GENOMIC DNA]</scope>
    <source>
        <strain evidence="2 3">ATCC BAA-1881</strain>
    </source>
</reference>
<dbReference type="EMBL" id="QKUF01000021">
    <property type="protein sequence ID" value="PZW24726.1"/>
    <property type="molecule type" value="Genomic_DNA"/>
</dbReference>
<feature type="transmembrane region" description="Helical" evidence="1">
    <location>
        <begin position="106"/>
        <end position="125"/>
    </location>
</feature>
<dbReference type="Proteomes" id="UP000248806">
    <property type="component" value="Unassembled WGS sequence"/>
</dbReference>